<proteinExistence type="predicted"/>
<feature type="compositionally biased region" description="Low complexity" evidence="1">
    <location>
        <begin position="45"/>
        <end position="56"/>
    </location>
</feature>
<organism evidence="2 3">
    <name type="scientific">Pseudopithomyces chartarum</name>
    <dbReference type="NCBI Taxonomy" id="1892770"/>
    <lineage>
        <taxon>Eukaryota</taxon>
        <taxon>Fungi</taxon>
        <taxon>Dikarya</taxon>
        <taxon>Ascomycota</taxon>
        <taxon>Pezizomycotina</taxon>
        <taxon>Dothideomycetes</taxon>
        <taxon>Pleosporomycetidae</taxon>
        <taxon>Pleosporales</taxon>
        <taxon>Massarineae</taxon>
        <taxon>Didymosphaeriaceae</taxon>
        <taxon>Pseudopithomyces</taxon>
    </lineage>
</organism>
<dbReference type="EMBL" id="WVTA01000017">
    <property type="protein sequence ID" value="KAK3200927.1"/>
    <property type="molecule type" value="Genomic_DNA"/>
</dbReference>
<feature type="region of interest" description="Disordered" evidence="1">
    <location>
        <begin position="1"/>
        <end position="96"/>
    </location>
</feature>
<accession>A0AAN6LMR3</accession>
<dbReference type="Proteomes" id="UP001280581">
    <property type="component" value="Unassembled WGS sequence"/>
</dbReference>
<feature type="compositionally biased region" description="Low complexity" evidence="1">
    <location>
        <begin position="64"/>
        <end position="86"/>
    </location>
</feature>
<dbReference type="AlphaFoldDB" id="A0AAN6LMR3"/>
<gene>
    <name evidence="2" type="ORF">GRF29_213g451022</name>
</gene>
<evidence type="ECO:0000313" key="2">
    <source>
        <dbReference type="EMBL" id="KAK3200927.1"/>
    </source>
</evidence>
<protein>
    <submittedName>
        <fullName evidence="2">Uncharacterized protein</fullName>
    </submittedName>
</protein>
<evidence type="ECO:0000313" key="3">
    <source>
        <dbReference type="Proteomes" id="UP001280581"/>
    </source>
</evidence>
<name>A0AAN6LMR3_9PLEO</name>
<sequence length="231" mass="25629">MRSRLRASDFSHSRSFSAPTVPSLRLTPPTPHGSFHEKDYDSDDSIPSSAAAMPRPNRYRRSNTRTTSHPYASGSQSSSSSPTFPSDQHQQVNPGFFSGMYTDKKIAAFNITMTPDGFINIQGQLLPSQFPSQTVQERRSLSQPSSPHFFQDPIDPSIAALGLQNPPTTTAGGVVETLPRNAPIQRERIVPLANHPVGQMENVFINPYSKHQQSFPMWPVEQIQMHPCTKV</sequence>
<feature type="compositionally biased region" description="Basic and acidic residues" evidence="1">
    <location>
        <begin position="1"/>
        <end position="12"/>
    </location>
</feature>
<keyword evidence="3" id="KW-1185">Reference proteome</keyword>
<evidence type="ECO:0000256" key="1">
    <source>
        <dbReference type="SAM" id="MobiDB-lite"/>
    </source>
</evidence>
<comment type="caution">
    <text evidence="2">The sequence shown here is derived from an EMBL/GenBank/DDBJ whole genome shotgun (WGS) entry which is preliminary data.</text>
</comment>
<reference evidence="2 3" key="1">
    <citation type="submission" date="2021-02" db="EMBL/GenBank/DDBJ databases">
        <title>Genome assembly of Pseudopithomyces chartarum.</title>
        <authorList>
            <person name="Jauregui R."/>
            <person name="Singh J."/>
            <person name="Voisey C."/>
        </authorList>
    </citation>
    <scope>NUCLEOTIDE SEQUENCE [LARGE SCALE GENOMIC DNA]</scope>
    <source>
        <strain evidence="2 3">AGR01</strain>
    </source>
</reference>